<accession>A0ABV6TY95</accession>
<evidence type="ECO:0000313" key="2">
    <source>
        <dbReference type="EMBL" id="MFC0861184.1"/>
    </source>
</evidence>
<proteinExistence type="predicted"/>
<dbReference type="Proteomes" id="UP001589870">
    <property type="component" value="Unassembled WGS sequence"/>
</dbReference>
<gene>
    <name evidence="2" type="ORF">ACFHYQ_02615</name>
</gene>
<feature type="compositionally biased region" description="Basic residues" evidence="1">
    <location>
        <begin position="53"/>
        <end position="65"/>
    </location>
</feature>
<name>A0ABV6TY95_9ACTN</name>
<comment type="caution">
    <text evidence="2">The sequence shown here is derived from an EMBL/GenBank/DDBJ whole genome shotgun (WGS) entry which is preliminary data.</text>
</comment>
<sequence>MIDDMSTIPARLSVVTLGTRDIRVVREDAAYDWDMSEASREIPLEEKRLAAGAHHRSREPGRRRFGPGGTRAGGAVVRGSP</sequence>
<evidence type="ECO:0000256" key="1">
    <source>
        <dbReference type="SAM" id="MobiDB-lite"/>
    </source>
</evidence>
<protein>
    <submittedName>
        <fullName evidence="2">Uncharacterized protein</fullName>
    </submittedName>
</protein>
<dbReference type="RefSeq" id="WP_394299409.1">
    <property type="nucleotide sequence ID" value="NZ_JBHMQT010000003.1"/>
</dbReference>
<evidence type="ECO:0000313" key="3">
    <source>
        <dbReference type="Proteomes" id="UP001589870"/>
    </source>
</evidence>
<feature type="region of interest" description="Disordered" evidence="1">
    <location>
        <begin position="49"/>
        <end position="81"/>
    </location>
</feature>
<dbReference type="EMBL" id="JBHMQT010000003">
    <property type="protein sequence ID" value="MFC0861184.1"/>
    <property type="molecule type" value="Genomic_DNA"/>
</dbReference>
<organism evidence="2 3">
    <name type="scientific">Sphaerimonospora cavernae</name>
    <dbReference type="NCBI Taxonomy" id="1740611"/>
    <lineage>
        <taxon>Bacteria</taxon>
        <taxon>Bacillati</taxon>
        <taxon>Actinomycetota</taxon>
        <taxon>Actinomycetes</taxon>
        <taxon>Streptosporangiales</taxon>
        <taxon>Streptosporangiaceae</taxon>
        <taxon>Sphaerimonospora</taxon>
    </lineage>
</organism>
<reference evidence="2 3" key="1">
    <citation type="submission" date="2024-09" db="EMBL/GenBank/DDBJ databases">
        <authorList>
            <person name="Sun Q."/>
            <person name="Mori K."/>
        </authorList>
    </citation>
    <scope>NUCLEOTIDE SEQUENCE [LARGE SCALE GENOMIC DNA]</scope>
    <source>
        <strain evidence="2 3">TBRC 1851</strain>
    </source>
</reference>
<keyword evidence="3" id="KW-1185">Reference proteome</keyword>